<protein>
    <submittedName>
        <fullName evidence="2">Uncharacterized protein</fullName>
    </submittedName>
</protein>
<feature type="transmembrane region" description="Helical" evidence="1">
    <location>
        <begin position="29"/>
        <end position="51"/>
    </location>
</feature>
<accession>A0AAE4T2Q6</accession>
<keyword evidence="1" id="KW-0812">Transmembrane</keyword>
<organism evidence="2 3">
    <name type="scientific">Thermococcus waiotapuensis</name>
    <dbReference type="NCBI Taxonomy" id="90909"/>
    <lineage>
        <taxon>Archaea</taxon>
        <taxon>Methanobacteriati</taxon>
        <taxon>Methanobacteriota</taxon>
        <taxon>Thermococci</taxon>
        <taxon>Thermococcales</taxon>
        <taxon>Thermococcaceae</taxon>
        <taxon>Thermococcus</taxon>
    </lineage>
</organism>
<evidence type="ECO:0000256" key="1">
    <source>
        <dbReference type="SAM" id="Phobius"/>
    </source>
</evidence>
<evidence type="ECO:0000313" key="2">
    <source>
        <dbReference type="EMBL" id="MDV3104302.1"/>
    </source>
</evidence>
<keyword evidence="3" id="KW-1185">Reference proteome</keyword>
<proteinExistence type="predicted"/>
<keyword evidence="1" id="KW-1133">Transmembrane helix</keyword>
<dbReference type="Proteomes" id="UP001245683">
    <property type="component" value="Unassembled WGS sequence"/>
</dbReference>
<evidence type="ECO:0000313" key="3">
    <source>
        <dbReference type="Proteomes" id="UP001245683"/>
    </source>
</evidence>
<sequence>MVSKYREAREYSKLHGIEERILKRQTINAIFVLVSILIASTLVLVSLVALFTDAYIGFNYTETEMGAERGRLVVKSIFRPPHIFVWG</sequence>
<name>A0AAE4T2Q6_9EURY</name>
<gene>
    <name evidence="2" type="ORF">RBI02_07120</name>
</gene>
<dbReference type="AlphaFoldDB" id="A0AAE4T2Q6"/>
<reference evidence="2 3" key="1">
    <citation type="submission" date="2023-08" db="EMBL/GenBank/DDBJ databases">
        <title>Draft genome sequence of Thermococcus waiotapuensis WT1T, a thermophilic sulphur-dependent archaeon from order Thermococcales.</title>
        <authorList>
            <person name="Manners S.H."/>
            <person name="Carere C.R."/>
            <person name="Dhami M.K."/>
            <person name="Dobson R.C.J."/>
            <person name="Stott M.B."/>
        </authorList>
    </citation>
    <scope>NUCLEOTIDE SEQUENCE [LARGE SCALE GENOMIC DNA]</scope>
    <source>
        <strain evidence="2 3">WT1</strain>
    </source>
</reference>
<comment type="caution">
    <text evidence="2">The sequence shown here is derived from an EMBL/GenBank/DDBJ whole genome shotgun (WGS) entry which is preliminary data.</text>
</comment>
<dbReference type="RefSeq" id="WP_315342485.1">
    <property type="nucleotide sequence ID" value="NZ_JAVDZE010000003.1"/>
</dbReference>
<keyword evidence="1" id="KW-0472">Membrane</keyword>
<dbReference type="EMBL" id="JAVDZE010000003">
    <property type="protein sequence ID" value="MDV3104302.1"/>
    <property type="molecule type" value="Genomic_DNA"/>
</dbReference>